<organism evidence="1 2">
    <name type="scientific">Microbulbifer elongatus</name>
    <dbReference type="NCBI Taxonomy" id="86173"/>
    <lineage>
        <taxon>Bacteria</taxon>
        <taxon>Pseudomonadati</taxon>
        <taxon>Pseudomonadota</taxon>
        <taxon>Gammaproteobacteria</taxon>
        <taxon>Cellvibrionales</taxon>
        <taxon>Microbulbiferaceae</taxon>
        <taxon>Microbulbifer</taxon>
    </lineage>
</organism>
<dbReference type="Pfam" id="PF02810">
    <property type="entry name" value="SEC-C"/>
    <property type="match status" value="1"/>
</dbReference>
<dbReference type="SUPFAM" id="SSF103642">
    <property type="entry name" value="Sec-C motif"/>
    <property type="match status" value="1"/>
</dbReference>
<dbReference type="EMBL" id="JACASI010000033">
    <property type="protein sequence ID" value="MCQ3830292.1"/>
    <property type="molecule type" value="Genomic_DNA"/>
</dbReference>
<name>A0ABT1P2E1_9GAMM</name>
<sequence length="61" mass="6602">MFDNADRSSKEQDMEVASCCSNESCCVPQAPVTRSTPKVGRNDPCPCGNGKKFKKCCGKNL</sequence>
<dbReference type="Proteomes" id="UP001205566">
    <property type="component" value="Unassembled WGS sequence"/>
</dbReference>
<accession>A0ABT1P2E1</accession>
<reference evidence="1" key="1">
    <citation type="thesis" date="2020" institute="Technische Universitat Dresden" country="Dresden, Germany">
        <title>The Agarolytic System of Microbulbifer elongatus PORT2, Isolated from Batu Karas, Pangandaran West Java Indonesia.</title>
        <authorList>
            <person name="Anggraeni S.R."/>
        </authorList>
    </citation>
    <scope>NUCLEOTIDE SEQUENCE</scope>
    <source>
        <strain evidence="1">PORT2</strain>
    </source>
</reference>
<evidence type="ECO:0000313" key="2">
    <source>
        <dbReference type="Proteomes" id="UP001205566"/>
    </source>
</evidence>
<keyword evidence="2" id="KW-1185">Reference proteome</keyword>
<dbReference type="Gene3D" id="3.10.450.50">
    <property type="match status" value="1"/>
</dbReference>
<protein>
    <submittedName>
        <fullName evidence="1">SEC-C domain-containing protein</fullName>
    </submittedName>
</protein>
<proteinExistence type="predicted"/>
<dbReference type="InterPro" id="IPR004027">
    <property type="entry name" value="SEC_C_motif"/>
</dbReference>
<evidence type="ECO:0000313" key="1">
    <source>
        <dbReference type="EMBL" id="MCQ3830292.1"/>
    </source>
</evidence>
<gene>
    <name evidence="1" type="ORF">HXX02_12620</name>
</gene>
<comment type="caution">
    <text evidence="1">The sequence shown here is derived from an EMBL/GenBank/DDBJ whole genome shotgun (WGS) entry which is preliminary data.</text>
</comment>